<organism evidence="1 2">
    <name type="scientific">Candidatus Methylomirabilis lanthanidiphila</name>
    <dbReference type="NCBI Taxonomy" id="2211376"/>
    <lineage>
        <taxon>Bacteria</taxon>
        <taxon>Candidatus Methylomirabilota</taxon>
        <taxon>Candidatus Methylomirabilia</taxon>
        <taxon>Candidatus Methylomirabilales</taxon>
        <taxon>Candidatus Methylomirabilaceae</taxon>
        <taxon>Candidatus Methylomirabilis</taxon>
    </lineage>
</organism>
<keyword evidence="2" id="KW-1185">Reference proteome</keyword>
<proteinExistence type="predicted"/>
<accession>A0A564ZJX3</accession>
<evidence type="ECO:0000313" key="1">
    <source>
        <dbReference type="EMBL" id="VUZ85639.1"/>
    </source>
</evidence>
<dbReference type="Proteomes" id="UP000334340">
    <property type="component" value="Unassembled WGS sequence"/>
</dbReference>
<dbReference type="EMBL" id="CABIKM010000030">
    <property type="protein sequence ID" value="VUZ85639.1"/>
    <property type="molecule type" value="Genomic_DNA"/>
</dbReference>
<dbReference type="AlphaFoldDB" id="A0A564ZJX3"/>
<reference evidence="1 2" key="1">
    <citation type="submission" date="2019-07" db="EMBL/GenBank/DDBJ databases">
        <authorList>
            <person name="Cremers G."/>
        </authorList>
    </citation>
    <scope>NUCLEOTIDE SEQUENCE [LARGE SCALE GENOMIC DNA]</scope>
</reference>
<sequence length="152" mass="16842">MLNSNDGRRWRRGGKQVMLAGVIACTLSACASWRIKPTVAGPGVPIISNLQVEPVKARVGEAVKVTFDFEDTDADVVEARIFPSEVREWVYTPAFAPKILNLKTDTYGLAIGKVETSLKWDSEGIRVLEVFVVDEQSHTSNALRARIAITRW</sequence>
<gene>
    <name evidence="1" type="ORF">MELA_02024</name>
</gene>
<evidence type="ECO:0000313" key="2">
    <source>
        <dbReference type="Proteomes" id="UP000334340"/>
    </source>
</evidence>
<protein>
    <submittedName>
        <fullName evidence="1">Uncharacterized protein</fullName>
    </submittedName>
</protein>
<name>A0A564ZJX3_9BACT</name>